<comment type="similarity">
    <text evidence="2">Belongs to the EamA transporter family.</text>
</comment>
<feature type="compositionally biased region" description="Basic and acidic residues" evidence="6">
    <location>
        <begin position="177"/>
        <end position="188"/>
    </location>
</feature>
<evidence type="ECO:0000256" key="7">
    <source>
        <dbReference type="SAM" id="Phobius"/>
    </source>
</evidence>
<evidence type="ECO:0000256" key="1">
    <source>
        <dbReference type="ARBA" id="ARBA00004141"/>
    </source>
</evidence>
<evidence type="ECO:0000256" key="3">
    <source>
        <dbReference type="ARBA" id="ARBA00022692"/>
    </source>
</evidence>
<dbReference type="PANTHER" id="PTHR32322:SF2">
    <property type="entry name" value="EAMA DOMAIN-CONTAINING PROTEIN"/>
    <property type="match status" value="1"/>
</dbReference>
<dbReference type="SUPFAM" id="SSF103481">
    <property type="entry name" value="Multidrug resistance efflux transporter EmrE"/>
    <property type="match status" value="1"/>
</dbReference>
<dbReference type="InterPro" id="IPR037185">
    <property type="entry name" value="EmrE-like"/>
</dbReference>
<comment type="caution">
    <text evidence="9">The sequence shown here is derived from an EMBL/GenBank/DDBJ whole genome shotgun (WGS) entry which is preliminary data.</text>
</comment>
<evidence type="ECO:0000256" key="2">
    <source>
        <dbReference type="ARBA" id="ARBA00007362"/>
    </source>
</evidence>
<feature type="region of interest" description="Disordered" evidence="6">
    <location>
        <begin position="153"/>
        <end position="188"/>
    </location>
</feature>
<evidence type="ECO:0000256" key="4">
    <source>
        <dbReference type="ARBA" id="ARBA00022989"/>
    </source>
</evidence>
<accession>A0A562E0C1</accession>
<dbReference type="PANTHER" id="PTHR32322">
    <property type="entry name" value="INNER MEMBRANE TRANSPORTER"/>
    <property type="match status" value="1"/>
</dbReference>
<keyword evidence="10" id="KW-1185">Reference proteome</keyword>
<reference evidence="9 10" key="1">
    <citation type="submission" date="2019-07" db="EMBL/GenBank/DDBJ databases">
        <title>Genome sequencing of lignin-degrading bacterial isolates.</title>
        <authorList>
            <person name="Gladden J."/>
        </authorList>
    </citation>
    <scope>NUCLEOTIDE SEQUENCE [LARGE SCALE GENOMIC DNA]</scope>
    <source>
        <strain evidence="9 10">J19</strain>
    </source>
</reference>
<organism evidence="9 10">
    <name type="scientific">Pseudoxanthomonas taiwanensis J19</name>
    <dbReference type="NCBI Taxonomy" id="935569"/>
    <lineage>
        <taxon>Bacteria</taxon>
        <taxon>Pseudomonadati</taxon>
        <taxon>Pseudomonadota</taxon>
        <taxon>Gammaproteobacteria</taxon>
        <taxon>Lysobacterales</taxon>
        <taxon>Lysobacteraceae</taxon>
        <taxon>Pseudoxanthomonas</taxon>
    </lineage>
</organism>
<name>A0A562E0C1_9GAMM</name>
<evidence type="ECO:0000313" key="9">
    <source>
        <dbReference type="EMBL" id="TWH15188.1"/>
    </source>
</evidence>
<dbReference type="EMBL" id="VLJS01000046">
    <property type="protein sequence ID" value="TWH15188.1"/>
    <property type="molecule type" value="Genomic_DNA"/>
</dbReference>
<feature type="transmembrane region" description="Helical" evidence="7">
    <location>
        <begin position="112"/>
        <end position="129"/>
    </location>
</feature>
<dbReference type="Pfam" id="PF00892">
    <property type="entry name" value="EamA"/>
    <property type="match status" value="1"/>
</dbReference>
<evidence type="ECO:0000313" key="10">
    <source>
        <dbReference type="Proteomes" id="UP000321583"/>
    </source>
</evidence>
<dbReference type="InterPro" id="IPR050638">
    <property type="entry name" value="AA-Vitamin_Transporters"/>
</dbReference>
<evidence type="ECO:0000259" key="8">
    <source>
        <dbReference type="Pfam" id="PF00892"/>
    </source>
</evidence>
<keyword evidence="4 7" id="KW-1133">Transmembrane helix</keyword>
<feature type="domain" description="EamA" evidence="8">
    <location>
        <begin position="1"/>
        <end position="129"/>
    </location>
</feature>
<dbReference type="InterPro" id="IPR000620">
    <property type="entry name" value="EamA_dom"/>
</dbReference>
<feature type="transmembrane region" description="Helical" evidence="7">
    <location>
        <begin position="55"/>
        <end position="75"/>
    </location>
</feature>
<keyword evidence="3 7" id="KW-0812">Transmembrane</keyword>
<keyword evidence="5 7" id="KW-0472">Membrane</keyword>
<dbReference type="Proteomes" id="UP000321583">
    <property type="component" value="Unassembled WGS sequence"/>
</dbReference>
<sequence>MLAWSAHVFMSRRIATVGLSALVATAWSVLAGAALLAVPLALGGNPQRVLHYPAGVWLSVLHMAWLATALAFIWFADGVRAVGPTRASVFTNFVPVVAVLVGVLALGDHLHWSMAVGGLLAVAGVWLANRQPAPAVVRAEAAERSSCHASVPCGLPHPPGLRRSGVPGPQRARRHAHDPLERAAEGRL</sequence>
<evidence type="ECO:0000256" key="5">
    <source>
        <dbReference type="ARBA" id="ARBA00023136"/>
    </source>
</evidence>
<proteinExistence type="inferred from homology"/>
<comment type="subcellular location">
    <subcellularLocation>
        <location evidence="1">Membrane</location>
        <topology evidence="1">Multi-pass membrane protein</topology>
    </subcellularLocation>
</comment>
<dbReference type="GO" id="GO:0016020">
    <property type="term" value="C:membrane"/>
    <property type="evidence" value="ECO:0007669"/>
    <property type="project" value="UniProtKB-SubCell"/>
</dbReference>
<dbReference type="AlphaFoldDB" id="A0A562E0C1"/>
<gene>
    <name evidence="9" type="ORF">L613_001900000060</name>
</gene>
<protein>
    <submittedName>
        <fullName evidence="9">Permeases of the drug/metabolite transporter (DMT) superfamily</fullName>
    </submittedName>
</protein>
<evidence type="ECO:0000256" key="6">
    <source>
        <dbReference type="SAM" id="MobiDB-lite"/>
    </source>
</evidence>
<feature type="transmembrane region" description="Helical" evidence="7">
    <location>
        <begin position="87"/>
        <end position="106"/>
    </location>
</feature>